<feature type="compositionally biased region" description="Basic and acidic residues" evidence="1">
    <location>
        <begin position="251"/>
        <end position="260"/>
    </location>
</feature>
<proteinExistence type="predicted"/>
<organism evidence="2 3">
    <name type="scientific">Yanshouia hominis</name>
    <dbReference type="NCBI Taxonomy" id="2763673"/>
    <lineage>
        <taxon>Bacteria</taxon>
        <taxon>Bacillati</taxon>
        <taxon>Bacillota</taxon>
        <taxon>Clostridia</taxon>
        <taxon>Eubacteriales</taxon>
        <taxon>Oscillospiraceae</taxon>
        <taxon>Yanshouia</taxon>
    </lineage>
</organism>
<gene>
    <name evidence="2" type="ORF">H8717_12705</name>
</gene>
<sequence length="404" mass="45113">MSNLVNIDSKGYGKIYKAVMRDRRLPILAKAIYAYFCAYAGCGRQAYPKREKILRDLGVNKDTYTKHLGLLVERGYIVKERTATGNLYTILQSIPAYSTPEIMEAGNSDLLVFESAASHGFGTVPKLVMLDQTLSPQAKAIYAYFTSFAGAGTTAFPRRATIMRELKIGSLGTYYRHFNQLVERGYLSVEQRKDNGRFDICIYRLNEIVCTDSLEETAPAAAKETADTALSEIPEHGGKQLKTSAPLSEKAISDKLEHQNPGHKNNNRSNITNSSLEKKQENNHQRQGISAPCRGYTAVDVMELIGYEQLKKDVDGWESLLKTTLGRIQTPEEERRYHQTMDALLLELVRQLTAALNSAADDSRLLEAMQGSAFSALIDGFLDRWNDIRNVKAYVAASIKNMVC</sequence>
<dbReference type="Pfam" id="PF13730">
    <property type="entry name" value="HTH_36"/>
    <property type="match status" value="2"/>
</dbReference>
<keyword evidence="3" id="KW-1185">Reference proteome</keyword>
<comment type="caution">
    <text evidence="2">The sequence shown here is derived from an EMBL/GenBank/DDBJ whole genome shotgun (WGS) entry which is preliminary data.</text>
</comment>
<dbReference type="InterPro" id="IPR036388">
    <property type="entry name" value="WH-like_DNA-bd_sf"/>
</dbReference>
<feature type="region of interest" description="Disordered" evidence="1">
    <location>
        <begin position="221"/>
        <end position="290"/>
    </location>
</feature>
<evidence type="ECO:0000313" key="2">
    <source>
        <dbReference type="EMBL" id="MBC8577264.1"/>
    </source>
</evidence>
<dbReference type="RefSeq" id="WP_262400727.1">
    <property type="nucleotide sequence ID" value="NZ_JACRTB010000025.1"/>
</dbReference>
<dbReference type="EMBL" id="JACRTB010000025">
    <property type="protein sequence ID" value="MBC8577264.1"/>
    <property type="molecule type" value="Genomic_DNA"/>
</dbReference>
<dbReference type="Proteomes" id="UP000658131">
    <property type="component" value="Unassembled WGS sequence"/>
</dbReference>
<name>A0ABR7NLH8_9FIRM</name>
<protein>
    <submittedName>
        <fullName evidence="2">Helix-turn-helix domain-containing protein</fullName>
    </submittedName>
</protein>
<accession>A0ABR7NLH8</accession>
<feature type="compositionally biased region" description="Polar residues" evidence="1">
    <location>
        <begin position="262"/>
        <end position="275"/>
    </location>
</feature>
<evidence type="ECO:0000313" key="3">
    <source>
        <dbReference type="Proteomes" id="UP000658131"/>
    </source>
</evidence>
<dbReference type="Gene3D" id="1.10.10.10">
    <property type="entry name" value="Winged helix-like DNA-binding domain superfamily/Winged helix DNA-binding domain"/>
    <property type="match status" value="1"/>
</dbReference>
<evidence type="ECO:0000256" key="1">
    <source>
        <dbReference type="SAM" id="MobiDB-lite"/>
    </source>
</evidence>
<reference evidence="2 3" key="1">
    <citation type="submission" date="2020-08" db="EMBL/GenBank/DDBJ databases">
        <title>Genome public.</title>
        <authorList>
            <person name="Liu C."/>
            <person name="Sun Q."/>
        </authorList>
    </citation>
    <scope>NUCLEOTIDE SEQUENCE [LARGE SCALE GENOMIC DNA]</scope>
    <source>
        <strain evidence="2 3">BX1</strain>
    </source>
</reference>